<dbReference type="Proteomes" id="UP001155586">
    <property type="component" value="Unassembled WGS sequence"/>
</dbReference>
<evidence type="ECO:0000313" key="2">
    <source>
        <dbReference type="Proteomes" id="UP001155586"/>
    </source>
</evidence>
<accession>A0A9X3CFQ3</accession>
<proteinExistence type="predicted"/>
<dbReference type="RefSeq" id="WP_265688189.1">
    <property type="nucleotide sequence ID" value="NZ_JAKRRX010000078.1"/>
</dbReference>
<dbReference type="AlphaFoldDB" id="A0A9X3CFQ3"/>
<gene>
    <name evidence="1" type="ORF">MD483_13620</name>
</gene>
<dbReference type="EMBL" id="JAKRRX010000078">
    <property type="protein sequence ID" value="MCW8334860.1"/>
    <property type="molecule type" value="Genomic_DNA"/>
</dbReference>
<comment type="caution">
    <text evidence="1">The sequence shown here is derived from an EMBL/GenBank/DDBJ whole genome shotgun (WGS) entry which is preliminary data.</text>
</comment>
<organism evidence="1 2">
    <name type="scientific">Vibrio paucivorans</name>
    <dbReference type="NCBI Taxonomy" id="2829489"/>
    <lineage>
        <taxon>Bacteria</taxon>
        <taxon>Pseudomonadati</taxon>
        <taxon>Pseudomonadota</taxon>
        <taxon>Gammaproteobacteria</taxon>
        <taxon>Vibrionales</taxon>
        <taxon>Vibrionaceae</taxon>
        <taxon>Vibrio</taxon>
    </lineage>
</organism>
<sequence>MEPLDKNYFVVPSHCPQQEIRSLFSDLTNKVLHHIDYGSDLTGARKLVEQILQYERYQNLDEPIQQRLENDLLSTCHYWEELYRYDLCWPIIRTL</sequence>
<protein>
    <submittedName>
        <fullName evidence="1">Uncharacterized protein</fullName>
    </submittedName>
</protein>
<keyword evidence="2" id="KW-1185">Reference proteome</keyword>
<evidence type="ECO:0000313" key="1">
    <source>
        <dbReference type="EMBL" id="MCW8334860.1"/>
    </source>
</evidence>
<name>A0A9X3CFQ3_9VIBR</name>
<reference evidence="1" key="1">
    <citation type="submission" date="2022-02" db="EMBL/GenBank/DDBJ databases">
        <title>Vibrio sp. nov., a new bacterium isolated from Bohai sea, China.</title>
        <authorList>
            <person name="Yuan Y."/>
        </authorList>
    </citation>
    <scope>NUCLEOTIDE SEQUENCE</scope>
    <source>
        <strain evidence="1">DBSS07</strain>
    </source>
</reference>